<feature type="region of interest" description="Aspartate" evidence="8">
    <location>
        <begin position="197"/>
        <end position="200"/>
    </location>
</feature>
<keyword evidence="2 8" id="KW-0963">Cytoplasm</keyword>
<dbReference type="NCBIfam" id="TIGR00459">
    <property type="entry name" value="aspS_bact"/>
    <property type="match status" value="1"/>
</dbReference>
<dbReference type="InterPro" id="IPR004115">
    <property type="entry name" value="GAD-like_sf"/>
</dbReference>
<evidence type="ECO:0000313" key="10">
    <source>
        <dbReference type="EMBL" id="UTC24442.1"/>
    </source>
</evidence>
<keyword evidence="4 8" id="KW-0547">Nucleotide-binding</keyword>
<dbReference type="Proteomes" id="UP001055955">
    <property type="component" value="Chromosome"/>
</dbReference>
<keyword evidence="11" id="KW-1185">Reference proteome</keyword>
<name>A0ABY5DKW1_9GAMM</name>
<evidence type="ECO:0000256" key="2">
    <source>
        <dbReference type="ARBA" id="ARBA00022490"/>
    </source>
</evidence>
<evidence type="ECO:0000256" key="3">
    <source>
        <dbReference type="ARBA" id="ARBA00022598"/>
    </source>
</evidence>
<accession>A0ABY5DKW1</accession>
<dbReference type="InterPro" id="IPR002312">
    <property type="entry name" value="Asp/Asn-tRNA-synth_IIb"/>
</dbReference>
<evidence type="ECO:0000256" key="6">
    <source>
        <dbReference type="ARBA" id="ARBA00022917"/>
    </source>
</evidence>
<feature type="binding site" evidence="8">
    <location>
        <position position="449"/>
    </location>
    <ligand>
        <name>L-aspartate</name>
        <dbReference type="ChEBI" id="CHEBI:29991"/>
    </ligand>
</feature>
<dbReference type="PANTHER" id="PTHR22594">
    <property type="entry name" value="ASPARTYL/LYSYL-TRNA SYNTHETASE"/>
    <property type="match status" value="1"/>
</dbReference>
<feature type="site" description="Important for tRNA non-discrimination" evidence="8">
    <location>
        <position position="82"/>
    </location>
</feature>
<feature type="binding site" evidence="8">
    <location>
        <begin position="219"/>
        <end position="221"/>
    </location>
    <ligand>
        <name>ATP</name>
        <dbReference type="ChEBI" id="CHEBI:30616"/>
    </ligand>
</feature>
<feature type="domain" description="Aminoacyl-transfer RNA synthetases class-II family profile" evidence="9">
    <location>
        <begin position="140"/>
        <end position="551"/>
    </location>
</feature>
<reference evidence="10 11" key="1">
    <citation type="journal article" date="2022" name="Nat. Microbiol.">
        <title>The microbiome of a bacterivorous marine choanoflagellate contains a resource-demanding obligate bacterial associate.</title>
        <authorList>
            <person name="Needham D.M."/>
            <person name="Poirier C."/>
            <person name="Bachy C."/>
            <person name="George E.E."/>
            <person name="Wilken S."/>
            <person name="Yung C.C.M."/>
            <person name="Limardo A.J."/>
            <person name="Morando M."/>
            <person name="Sudek L."/>
            <person name="Malmstrom R.R."/>
            <person name="Keeling P.J."/>
            <person name="Santoro A.E."/>
            <person name="Worden A.Z."/>
        </authorList>
    </citation>
    <scope>NUCLEOTIDE SEQUENCE [LARGE SCALE GENOMIC DNA]</scope>
    <source>
        <strain evidence="10 11">Comchoano-1</strain>
    </source>
</reference>
<dbReference type="Pfam" id="PF01336">
    <property type="entry name" value="tRNA_anti-codon"/>
    <property type="match status" value="1"/>
</dbReference>
<feature type="binding site" evidence="8">
    <location>
        <position position="485"/>
    </location>
    <ligand>
        <name>L-aspartate</name>
        <dbReference type="ChEBI" id="CHEBI:29991"/>
    </ligand>
</feature>
<feature type="binding site" evidence="8">
    <location>
        <position position="228"/>
    </location>
    <ligand>
        <name>ATP</name>
        <dbReference type="ChEBI" id="CHEBI:30616"/>
    </ligand>
</feature>
<dbReference type="InterPro" id="IPR012340">
    <property type="entry name" value="NA-bd_OB-fold"/>
</dbReference>
<dbReference type="SUPFAM" id="SSF55681">
    <property type="entry name" value="Class II aaRS and biotin synthetases"/>
    <property type="match status" value="1"/>
</dbReference>
<comment type="function">
    <text evidence="8">Aspartyl-tRNA synthetase with relaxed tRNA specificity since it is able to aspartylate not only its cognate tRNA(Asp) but also tRNA(Asn). Reaction proceeds in two steps: L-aspartate is first activated by ATP to form Asp-AMP and then transferred to the acceptor end of tRNA(Asp/Asn).</text>
</comment>
<dbReference type="GO" id="GO:0004815">
    <property type="term" value="F:aspartate-tRNA ligase activity"/>
    <property type="evidence" value="ECO:0007669"/>
    <property type="project" value="UniProtKB-EC"/>
</dbReference>
<dbReference type="CDD" id="cd04317">
    <property type="entry name" value="EcAspRS_like_N"/>
    <property type="match status" value="1"/>
</dbReference>
<dbReference type="RefSeq" id="WP_258568225.1">
    <property type="nucleotide sequence ID" value="NZ_CP092900.1"/>
</dbReference>
<evidence type="ECO:0000259" key="9">
    <source>
        <dbReference type="PROSITE" id="PS50862"/>
    </source>
</evidence>
<evidence type="ECO:0000256" key="7">
    <source>
        <dbReference type="ARBA" id="ARBA00023146"/>
    </source>
</evidence>
<dbReference type="EMBL" id="CP092900">
    <property type="protein sequence ID" value="UTC24442.1"/>
    <property type="molecule type" value="Genomic_DNA"/>
</dbReference>
<dbReference type="Gene3D" id="2.40.50.140">
    <property type="entry name" value="Nucleic acid-binding proteins"/>
    <property type="match status" value="1"/>
</dbReference>
<dbReference type="HAMAP" id="MF_00044">
    <property type="entry name" value="Asp_tRNA_synth_type1"/>
    <property type="match status" value="1"/>
</dbReference>
<dbReference type="Pfam" id="PF00152">
    <property type="entry name" value="tRNA-synt_2"/>
    <property type="match status" value="1"/>
</dbReference>
<dbReference type="EC" id="6.1.1.23" evidence="8"/>
<dbReference type="InterPro" id="IPR047089">
    <property type="entry name" value="Asp-tRNA-ligase_1_N"/>
</dbReference>
<dbReference type="Gene3D" id="3.30.1360.30">
    <property type="entry name" value="GAD-like domain"/>
    <property type="match status" value="1"/>
</dbReference>
<dbReference type="InterPro" id="IPR004365">
    <property type="entry name" value="NA-bd_OB_tRNA"/>
</dbReference>
<dbReference type="InterPro" id="IPR006195">
    <property type="entry name" value="aa-tRNA-synth_II"/>
</dbReference>
<dbReference type="InterPro" id="IPR029351">
    <property type="entry name" value="GAD_dom"/>
</dbReference>
<dbReference type="InterPro" id="IPR004524">
    <property type="entry name" value="Asp-tRNA-ligase_1"/>
</dbReference>
<organism evidence="10 11">
    <name type="scientific">Candidatus Comchoanobacter bicostacola</name>
    <dbReference type="NCBI Taxonomy" id="2919598"/>
    <lineage>
        <taxon>Bacteria</taxon>
        <taxon>Pseudomonadati</taxon>
        <taxon>Pseudomonadota</taxon>
        <taxon>Gammaproteobacteria</taxon>
        <taxon>Candidatus Comchoanobacterales</taxon>
        <taxon>Candidatus Comchoanobacteraceae</taxon>
        <taxon>Candidatus Comchoanobacter</taxon>
    </lineage>
</organism>
<comment type="subcellular location">
    <subcellularLocation>
        <location evidence="8">Cytoplasm</location>
    </subcellularLocation>
</comment>
<keyword evidence="5 8" id="KW-0067">ATP-binding</keyword>
<dbReference type="SUPFAM" id="SSF55261">
    <property type="entry name" value="GAD domain-like"/>
    <property type="match status" value="1"/>
</dbReference>
<evidence type="ECO:0000313" key="11">
    <source>
        <dbReference type="Proteomes" id="UP001055955"/>
    </source>
</evidence>
<dbReference type="InterPro" id="IPR004364">
    <property type="entry name" value="Aa-tRNA-synt_II"/>
</dbReference>
<dbReference type="SUPFAM" id="SSF50249">
    <property type="entry name" value="Nucleic acid-binding proteins"/>
    <property type="match status" value="1"/>
</dbReference>
<feature type="binding site" evidence="8">
    <location>
        <position position="478"/>
    </location>
    <ligand>
        <name>ATP</name>
        <dbReference type="ChEBI" id="CHEBI:30616"/>
    </ligand>
</feature>
<evidence type="ECO:0000256" key="4">
    <source>
        <dbReference type="ARBA" id="ARBA00022741"/>
    </source>
</evidence>
<comment type="similarity">
    <text evidence="1 8">Belongs to the class-II aminoacyl-tRNA synthetase family. Type 1 subfamily.</text>
</comment>
<feature type="binding site" evidence="8">
    <location>
        <position position="219"/>
    </location>
    <ligand>
        <name>L-aspartate</name>
        <dbReference type="ChEBI" id="CHEBI:29991"/>
    </ligand>
</feature>
<dbReference type="Pfam" id="PF02938">
    <property type="entry name" value="GAD"/>
    <property type="match status" value="1"/>
</dbReference>
<evidence type="ECO:0000256" key="8">
    <source>
        <dbReference type="HAMAP-Rule" id="MF_00044"/>
    </source>
</evidence>
<comment type="catalytic activity">
    <reaction evidence="8">
        <text>tRNA(Asx) + L-aspartate + ATP = L-aspartyl-tRNA(Asx) + AMP + diphosphate</text>
        <dbReference type="Rhea" id="RHEA:18349"/>
        <dbReference type="Rhea" id="RHEA-COMP:9710"/>
        <dbReference type="Rhea" id="RHEA-COMP:9711"/>
        <dbReference type="ChEBI" id="CHEBI:29991"/>
        <dbReference type="ChEBI" id="CHEBI:30616"/>
        <dbReference type="ChEBI" id="CHEBI:33019"/>
        <dbReference type="ChEBI" id="CHEBI:78442"/>
        <dbReference type="ChEBI" id="CHEBI:78516"/>
        <dbReference type="ChEBI" id="CHEBI:456215"/>
        <dbReference type="EC" id="6.1.1.23"/>
    </reaction>
</comment>
<dbReference type="PROSITE" id="PS50862">
    <property type="entry name" value="AA_TRNA_LIGASE_II"/>
    <property type="match status" value="1"/>
</dbReference>
<proteinExistence type="inferred from homology"/>
<dbReference type="Gene3D" id="3.30.930.10">
    <property type="entry name" value="Bira Bifunctional Protein, Domain 2"/>
    <property type="match status" value="1"/>
</dbReference>
<sequence>MKRRSHYCGQVGKNDIDQTVRLCGWVSRARDHGGVIFIDLFDYTGLVQIVAHPEMNDFSLIERLTTHSVLCVEGLVQSRPEGTENKNLSSGSVEVAIQKVTWHNTAQALGYDVNDPKVTEAVRASNRVLDIRSDTMQKSLRFRAKMMAAMRSYLDHDQFLEVETPILTRPTPEGARDYIVPSRVHPGHAFALPQSPQQFKQMLMMAAIDRYYQFARCFRDEDLRADRQPEFTQLDIEMSFMSADEVCAWAEGLMKHVVQEMLDVALPTFPVMSYDDALLYHGTDAPNLANPVKFIPLDSVLKGCDFQVFSQPANDEGGRVAAIKLAGGCEKLSRKDLDGYTKQVMALGAKGLAYLKINDLSDLRAGISSPILKFLDDDTLKNLVNELQVEVGDVVFFGAGENRLVNLTLHALAKQLATDFDLFEPGLHFIWIRDFPMFERVDGTLHAVHHPFTAPEEDYQDLTQAKAQAYDLVLNGYELGGGSIRIADTKLQQEVFSLLGIDEAHAQQEFGHLLHTLTQGTPIHGGLAFGIDRVCMVLQGLDSIREVIAFPKTQTASCALTKAPGLVDDIQWQELSLKFKKVKSGG</sequence>
<protein>
    <recommendedName>
        <fullName evidence="8">Aspartate--tRNA(Asp/Asn) ligase</fullName>
        <ecNumber evidence="8">6.1.1.23</ecNumber>
    </recommendedName>
    <alternativeName>
        <fullName evidence="8">Aspartyl-tRNA synthetase</fullName>
        <shortName evidence="8">AspRS</shortName>
    </alternativeName>
    <alternativeName>
        <fullName evidence="8">Non-discriminating aspartyl-tRNA synthetase</fullName>
        <shortName evidence="8">ND-AspRS</shortName>
    </alternativeName>
</protein>
<evidence type="ECO:0000256" key="5">
    <source>
        <dbReference type="ARBA" id="ARBA00022840"/>
    </source>
</evidence>
<keyword evidence="6 8" id="KW-0648">Protein biosynthesis</keyword>
<gene>
    <name evidence="8 10" type="primary">aspS</name>
    <name evidence="10" type="ORF">MMH89_04315</name>
</gene>
<feature type="binding site" evidence="8">
    <location>
        <begin position="530"/>
        <end position="533"/>
    </location>
    <ligand>
        <name>ATP</name>
        <dbReference type="ChEBI" id="CHEBI:30616"/>
    </ligand>
</feature>
<feature type="site" description="Important for tRNA non-discrimination" evidence="8">
    <location>
        <position position="32"/>
    </location>
</feature>
<dbReference type="NCBIfam" id="NF001750">
    <property type="entry name" value="PRK00476.1"/>
    <property type="match status" value="1"/>
</dbReference>
<keyword evidence="3 8" id="KW-0436">Ligase</keyword>
<dbReference type="PANTHER" id="PTHR22594:SF5">
    <property type="entry name" value="ASPARTATE--TRNA LIGASE, MITOCHONDRIAL"/>
    <property type="match status" value="1"/>
</dbReference>
<dbReference type="InterPro" id="IPR045864">
    <property type="entry name" value="aa-tRNA-synth_II/BPL/LPL"/>
</dbReference>
<evidence type="ECO:0000256" key="1">
    <source>
        <dbReference type="ARBA" id="ARBA00006303"/>
    </source>
</evidence>
<comment type="subunit">
    <text evidence="8">Homodimer.</text>
</comment>
<feature type="binding site" evidence="8">
    <location>
        <position position="173"/>
    </location>
    <ligand>
        <name>L-aspartate</name>
        <dbReference type="ChEBI" id="CHEBI:29991"/>
    </ligand>
</feature>
<keyword evidence="7 8" id="KW-0030">Aminoacyl-tRNA synthetase</keyword>
<dbReference type="PRINTS" id="PR01042">
    <property type="entry name" value="TRNASYNTHASP"/>
</dbReference>